<dbReference type="GO" id="GO:0080043">
    <property type="term" value="F:quercetin 3-O-glucosyltransferase activity"/>
    <property type="evidence" value="ECO:0007669"/>
    <property type="project" value="TreeGrafter"/>
</dbReference>
<dbReference type="PANTHER" id="PTHR11926">
    <property type="entry name" value="GLUCOSYL/GLUCURONOSYL TRANSFERASES"/>
    <property type="match status" value="1"/>
</dbReference>
<evidence type="ECO:0000313" key="6">
    <source>
        <dbReference type="EMBL" id="AYR16610.1"/>
    </source>
</evidence>
<dbReference type="Pfam" id="PF26168">
    <property type="entry name" value="Glyco_transf_N"/>
    <property type="match status" value="1"/>
</dbReference>
<proteinExistence type="evidence at transcript level"/>
<evidence type="ECO:0000256" key="3">
    <source>
        <dbReference type="RuleBase" id="RU003718"/>
    </source>
</evidence>
<dbReference type="EMBL" id="MG922884">
    <property type="protein sequence ID" value="AYR16610.1"/>
    <property type="molecule type" value="mRNA"/>
</dbReference>
<organism evidence="6">
    <name type="scientific">Polygala tenuifolia</name>
    <dbReference type="NCBI Taxonomy" id="355332"/>
    <lineage>
        <taxon>Eukaryota</taxon>
        <taxon>Viridiplantae</taxon>
        <taxon>Streptophyta</taxon>
        <taxon>Embryophyta</taxon>
        <taxon>Tracheophyta</taxon>
        <taxon>Spermatophyta</taxon>
        <taxon>Magnoliopsida</taxon>
        <taxon>eudicotyledons</taxon>
        <taxon>Gunneridae</taxon>
        <taxon>Pentapetalae</taxon>
        <taxon>rosids</taxon>
        <taxon>fabids</taxon>
        <taxon>Fabales</taxon>
        <taxon>Polygalaceae</taxon>
        <taxon>Polygala</taxon>
    </lineage>
</organism>
<dbReference type="CDD" id="cd03784">
    <property type="entry name" value="GT1_Gtf-like"/>
    <property type="match status" value="1"/>
</dbReference>
<protein>
    <recommendedName>
        <fullName evidence="4">Glycosyltransferase</fullName>
        <ecNumber evidence="4">2.4.1.-</ecNumber>
    </recommendedName>
</protein>
<dbReference type="InterPro" id="IPR002213">
    <property type="entry name" value="UDP_glucos_trans"/>
</dbReference>
<dbReference type="AlphaFoldDB" id="A0A3G3NBN3"/>
<dbReference type="FunFam" id="3.40.50.2000:FF:000019">
    <property type="entry name" value="Glycosyltransferase"/>
    <property type="match status" value="1"/>
</dbReference>
<feature type="domain" description="Glycosyltransferase N-terminal" evidence="5">
    <location>
        <begin position="11"/>
        <end position="50"/>
    </location>
</feature>
<evidence type="ECO:0000256" key="1">
    <source>
        <dbReference type="ARBA" id="ARBA00009995"/>
    </source>
</evidence>
<reference evidence="6" key="1">
    <citation type="submission" date="2018-02" db="EMBL/GenBank/DDBJ databases">
        <title>Transcriptomic analysis to select cyctochrome P450 and glucosyltransferase involving in onjisaponin biosynthesis in Polygala tenuifolia.</title>
        <authorList>
            <person name="Kim O.T."/>
            <person name="Jin M.L."/>
        </authorList>
    </citation>
    <scope>NUCLEOTIDE SEQUENCE</scope>
</reference>
<dbReference type="GO" id="GO:0080044">
    <property type="term" value="F:quercetin 7-O-glucosyltransferase activity"/>
    <property type="evidence" value="ECO:0007669"/>
    <property type="project" value="TreeGrafter"/>
</dbReference>
<keyword evidence="2 3" id="KW-0808">Transferase</keyword>
<evidence type="ECO:0000256" key="4">
    <source>
        <dbReference type="RuleBase" id="RU362057"/>
    </source>
</evidence>
<dbReference type="SUPFAM" id="SSF53756">
    <property type="entry name" value="UDP-Glycosyltransferase/glycogen phosphorylase"/>
    <property type="match status" value="1"/>
</dbReference>
<accession>A0A3G3NBN3</accession>
<dbReference type="SMR" id="A0A3G3NBN3"/>
<keyword evidence="3" id="KW-0328">Glycosyltransferase</keyword>
<dbReference type="Gene3D" id="3.40.50.2000">
    <property type="entry name" value="Glycogen Phosphorylase B"/>
    <property type="match status" value="2"/>
</dbReference>
<sequence>MENGKTNHTAHVVVLPFNGQGHVNPMLQFSKRLAFKGLKITFAATLSITKTMQSGNEAISFFSIFDDTNDGYGGPGGVQGYIQRFQDSVRNSLRKLVNDLKDTDNPAKCLVYDSSLAWALDLAKELGLVGASFFLQSCSAVAAYYPFHLKFSGKKEKVSPFPMPGLPKLGLPTSAGGSYDSPVIKAIASIYDNIEKADWILLNTYHELEEEVIKWWEQFSRVRAIGPNVPSVYIDKRLPNDTDYGFNLFKPNSDACMHWLNEKAPQSVVYVSFGSCASIKPEQLKELTWALRLFNKPFLWAIKSSEANKLPDNFVEETKDKGLLVDWCSQMEVLAHKAVGCFITHCGTNSIVESLIFGVPMVGIPVFLDQTVNGYFMEKFWKVGITPKMDEEKGISPREEIEEAITIVMDEERGKEIKENTMRLKDCAKKALEEGGSSDKHIDEFIADLVHS</sequence>
<evidence type="ECO:0000259" key="5">
    <source>
        <dbReference type="Pfam" id="PF26168"/>
    </source>
</evidence>
<comment type="similarity">
    <text evidence="1 3">Belongs to the UDP-glycosyltransferase family.</text>
</comment>
<name>A0A3G3NBN3_9FABA</name>
<dbReference type="PANTHER" id="PTHR11926:SF1375">
    <property type="entry name" value="GLYCOSYLTRANSFERASE"/>
    <property type="match status" value="1"/>
</dbReference>
<dbReference type="Pfam" id="PF00201">
    <property type="entry name" value="UDPGT"/>
    <property type="match status" value="1"/>
</dbReference>
<dbReference type="PROSITE" id="PS00375">
    <property type="entry name" value="UDPGT"/>
    <property type="match status" value="1"/>
</dbReference>
<evidence type="ECO:0000256" key="2">
    <source>
        <dbReference type="ARBA" id="ARBA00022679"/>
    </source>
</evidence>
<dbReference type="EC" id="2.4.1.-" evidence="4"/>
<dbReference type="InterPro" id="IPR035595">
    <property type="entry name" value="UDP_glycos_trans_CS"/>
</dbReference>
<dbReference type="InterPro" id="IPR058980">
    <property type="entry name" value="Glyco_transf_N"/>
</dbReference>